<dbReference type="OrthoDB" id="375621at2157"/>
<protein>
    <submittedName>
        <fullName evidence="1">Uncharacterized protein</fullName>
    </submittedName>
</protein>
<dbReference type="EMBL" id="FODV01000004">
    <property type="protein sequence ID" value="SEO71755.1"/>
    <property type="molecule type" value="Genomic_DNA"/>
</dbReference>
<proteinExistence type="predicted"/>
<accession>A0A1H8RZH0</accession>
<gene>
    <name evidence="1" type="ORF">SAMN04487948_104341</name>
</gene>
<organism evidence="1 2">
    <name type="scientific">Halogranum amylolyticum</name>
    <dbReference type="NCBI Taxonomy" id="660520"/>
    <lineage>
        <taxon>Archaea</taxon>
        <taxon>Methanobacteriati</taxon>
        <taxon>Methanobacteriota</taxon>
        <taxon>Stenosarchaea group</taxon>
        <taxon>Halobacteria</taxon>
        <taxon>Halobacteriales</taxon>
        <taxon>Haloferacaceae</taxon>
    </lineage>
</organism>
<dbReference type="Proteomes" id="UP000199126">
    <property type="component" value="Unassembled WGS sequence"/>
</dbReference>
<dbReference type="RefSeq" id="WP_139246586.1">
    <property type="nucleotide sequence ID" value="NZ_FODV01000004.1"/>
</dbReference>
<reference evidence="2" key="1">
    <citation type="submission" date="2016-10" db="EMBL/GenBank/DDBJ databases">
        <authorList>
            <person name="Varghese N."/>
            <person name="Submissions S."/>
        </authorList>
    </citation>
    <scope>NUCLEOTIDE SEQUENCE [LARGE SCALE GENOMIC DNA]</scope>
    <source>
        <strain evidence="2">CGMCC 1.10121</strain>
    </source>
</reference>
<dbReference type="AlphaFoldDB" id="A0A1H8RZH0"/>
<keyword evidence="2" id="KW-1185">Reference proteome</keyword>
<evidence type="ECO:0000313" key="1">
    <source>
        <dbReference type="EMBL" id="SEO71755.1"/>
    </source>
</evidence>
<name>A0A1H8RZH0_9EURY</name>
<evidence type="ECO:0000313" key="2">
    <source>
        <dbReference type="Proteomes" id="UP000199126"/>
    </source>
</evidence>
<sequence>MSVSQTDSHFKQMQDRLEEVNAMLSVDSMRRLPSPVPEDERVADE</sequence>